<dbReference type="InterPro" id="IPR045682">
    <property type="entry name" value="DUF6193"/>
</dbReference>
<dbReference type="Pfam" id="PF19692">
    <property type="entry name" value="DUF6193"/>
    <property type="match status" value="1"/>
</dbReference>
<reference evidence="1" key="2">
    <citation type="submission" date="2020-09" db="EMBL/GenBank/DDBJ databases">
        <authorList>
            <person name="Sun Q."/>
            <person name="Ohkuma M."/>
        </authorList>
    </citation>
    <scope>NUCLEOTIDE SEQUENCE</scope>
    <source>
        <strain evidence="1">JCM 4346</strain>
    </source>
</reference>
<dbReference type="EMBL" id="BMSX01000008">
    <property type="protein sequence ID" value="GGR17560.1"/>
    <property type="molecule type" value="Genomic_DNA"/>
</dbReference>
<evidence type="ECO:0000313" key="2">
    <source>
        <dbReference type="Proteomes" id="UP000658320"/>
    </source>
</evidence>
<dbReference type="Proteomes" id="UP000658320">
    <property type="component" value="Unassembled WGS sequence"/>
</dbReference>
<accession>A0A918CD42</accession>
<organism evidence="1 2">
    <name type="scientific">Streptomyces aurantiogriseus</name>
    <dbReference type="NCBI Taxonomy" id="66870"/>
    <lineage>
        <taxon>Bacteria</taxon>
        <taxon>Bacillati</taxon>
        <taxon>Actinomycetota</taxon>
        <taxon>Actinomycetes</taxon>
        <taxon>Kitasatosporales</taxon>
        <taxon>Streptomycetaceae</taxon>
        <taxon>Streptomyces</taxon>
    </lineage>
</organism>
<sequence>MADRRAEGAPAPTAIDRTHYPDVAVAGGLVPALRQAASRQGIDIGPLVAGDGRGALIRAKAVTQRGVFLVSADSTEERMFDITIWAPGVHLGTGGSGDLDAVAVAVHDWNSGRSVGEMSGAWPFIEFDRLAEAHLEGHAVATAWKLMRERDPGVRLADPELTEAAYAEPRLRQLFPFPSHGWLHFSRATRDPFTNDLPMIGPLEHGWRVYAPDASTLGDVRTAAEAAALAAAHLPDGCGPAFEGRLPQE</sequence>
<gene>
    <name evidence="1" type="ORF">GCM10010251_36900</name>
</gene>
<protein>
    <submittedName>
        <fullName evidence="1">Uncharacterized protein</fullName>
    </submittedName>
</protein>
<proteinExistence type="predicted"/>
<dbReference type="AlphaFoldDB" id="A0A918CD42"/>
<dbReference type="RefSeq" id="WP_229911039.1">
    <property type="nucleotide sequence ID" value="NZ_BMSX01000008.1"/>
</dbReference>
<comment type="caution">
    <text evidence="1">The sequence shown here is derived from an EMBL/GenBank/DDBJ whole genome shotgun (WGS) entry which is preliminary data.</text>
</comment>
<evidence type="ECO:0000313" key="1">
    <source>
        <dbReference type="EMBL" id="GGR17560.1"/>
    </source>
</evidence>
<keyword evidence="2" id="KW-1185">Reference proteome</keyword>
<reference evidence="1" key="1">
    <citation type="journal article" date="2014" name="Int. J. Syst. Evol. Microbiol.">
        <title>Complete genome sequence of Corynebacterium casei LMG S-19264T (=DSM 44701T), isolated from a smear-ripened cheese.</title>
        <authorList>
            <consortium name="US DOE Joint Genome Institute (JGI-PGF)"/>
            <person name="Walter F."/>
            <person name="Albersmeier A."/>
            <person name="Kalinowski J."/>
            <person name="Ruckert C."/>
        </authorList>
    </citation>
    <scope>NUCLEOTIDE SEQUENCE</scope>
    <source>
        <strain evidence="1">JCM 4346</strain>
    </source>
</reference>
<name>A0A918CD42_9ACTN</name>